<dbReference type="Gene3D" id="3.30.420.10">
    <property type="entry name" value="Ribonuclease H-like superfamily/Ribonuclease H"/>
    <property type="match status" value="1"/>
</dbReference>
<dbReference type="EMBL" id="BMAU01021053">
    <property type="protein sequence ID" value="GFX88613.1"/>
    <property type="molecule type" value="Genomic_DNA"/>
</dbReference>
<keyword evidence="3" id="KW-1185">Reference proteome</keyword>
<dbReference type="Proteomes" id="UP000887159">
    <property type="component" value="Unassembled WGS sequence"/>
</dbReference>
<proteinExistence type="predicted"/>
<evidence type="ECO:0000313" key="2">
    <source>
        <dbReference type="EMBL" id="GFX88613.1"/>
    </source>
</evidence>
<reference evidence="2" key="1">
    <citation type="submission" date="2020-08" db="EMBL/GenBank/DDBJ databases">
        <title>Multicomponent nature underlies the extraordinary mechanical properties of spider dragline silk.</title>
        <authorList>
            <person name="Kono N."/>
            <person name="Nakamura H."/>
            <person name="Mori M."/>
            <person name="Yoshida Y."/>
            <person name="Ohtoshi R."/>
            <person name="Malay A.D."/>
            <person name="Moran D.A.P."/>
            <person name="Tomita M."/>
            <person name="Numata K."/>
            <person name="Arakawa K."/>
        </authorList>
    </citation>
    <scope>NUCLEOTIDE SEQUENCE</scope>
</reference>
<protein>
    <submittedName>
        <fullName evidence="2">Uncharacterized protein</fullName>
    </submittedName>
</protein>
<dbReference type="InterPro" id="IPR036397">
    <property type="entry name" value="RNaseH_sf"/>
</dbReference>
<dbReference type="AlphaFoldDB" id="A0A8X6R572"/>
<name>A0A8X6R572_TRICX</name>
<accession>A0A8X6R572</accession>
<evidence type="ECO:0000256" key="1">
    <source>
        <dbReference type="SAM" id="MobiDB-lite"/>
    </source>
</evidence>
<comment type="caution">
    <text evidence="2">The sequence shown here is derived from an EMBL/GenBank/DDBJ whole genome shotgun (WGS) entry which is preliminary data.</text>
</comment>
<gene>
    <name evidence="2" type="ORF">TNCV_2660241</name>
</gene>
<dbReference type="GO" id="GO:0003676">
    <property type="term" value="F:nucleic acid binding"/>
    <property type="evidence" value="ECO:0007669"/>
    <property type="project" value="InterPro"/>
</dbReference>
<feature type="region of interest" description="Disordered" evidence="1">
    <location>
        <begin position="150"/>
        <end position="178"/>
    </location>
</feature>
<sequence>MSLVVCLSLTVNHKKNSLAWCQEHLSCTKDDWQWVLFSNESLFSLNSDSRRILIWRGPGSRYRSYRWSVVQRRDPCTHVKLFGGTYEPNFILMDDDTRPYKAQLPRTGQHLLEFRGRSMTFLRNKRANEKEDGMKQLPWCPQSLEQFPFSGGKTSQIPSAPSMWTPQLFSHLTPQQDS</sequence>
<organism evidence="2 3">
    <name type="scientific">Trichonephila clavipes</name>
    <name type="common">Golden silk orbweaver</name>
    <name type="synonym">Nephila clavipes</name>
    <dbReference type="NCBI Taxonomy" id="2585209"/>
    <lineage>
        <taxon>Eukaryota</taxon>
        <taxon>Metazoa</taxon>
        <taxon>Ecdysozoa</taxon>
        <taxon>Arthropoda</taxon>
        <taxon>Chelicerata</taxon>
        <taxon>Arachnida</taxon>
        <taxon>Araneae</taxon>
        <taxon>Araneomorphae</taxon>
        <taxon>Entelegynae</taxon>
        <taxon>Araneoidea</taxon>
        <taxon>Nephilidae</taxon>
        <taxon>Trichonephila</taxon>
    </lineage>
</organism>
<evidence type="ECO:0000313" key="3">
    <source>
        <dbReference type="Proteomes" id="UP000887159"/>
    </source>
</evidence>
<feature type="compositionally biased region" description="Polar residues" evidence="1">
    <location>
        <begin position="152"/>
        <end position="178"/>
    </location>
</feature>